<evidence type="ECO:0000313" key="2">
    <source>
        <dbReference type="Proteomes" id="UP000623440"/>
    </source>
</evidence>
<organism evidence="1 2">
    <name type="scientific">Nostoc flagelliforme FACHB-838</name>
    <dbReference type="NCBI Taxonomy" id="2692904"/>
    <lineage>
        <taxon>Bacteria</taxon>
        <taxon>Bacillati</taxon>
        <taxon>Cyanobacteriota</taxon>
        <taxon>Cyanophyceae</taxon>
        <taxon>Nostocales</taxon>
        <taxon>Nostocaceae</taxon>
        <taxon>Nostoc</taxon>
    </lineage>
</organism>
<gene>
    <name evidence="1" type="ORF">H6G97_38075</name>
</gene>
<comment type="caution">
    <text evidence="1">The sequence shown here is derived from an EMBL/GenBank/DDBJ whole genome shotgun (WGS) entry which is preliminary data.</text>
</comment>
<name>A0ABR8E130_9NOSO</name>
<keyword evidence="2" id="KW-1185">Reference proteome</keyword>
<accession>A0ABR8E130</accession>
<reference evidence="1 2" key="1">
    <citation type="journal article" date="2020" name="ISME J.">
        <title>Comparative genomics reveals insights into cyanobacterial evolution and habitat adaptation.</title>
        <authorList>
            <person name="Chen M.Y."/>
            <person name="Teng W.K."/>
            <person name="Zhao L."/>
            <person name="Hu C.X."/>
            <person name="Zhou Y.K."/>
            <person name="Han B.P."/>
            <person name="Song L.R."/>
            <person name="Shu W.S."/>
        </authorList>
    </citation>
    <scope>NUCLEOTIDE SEQUENCE [LARGE SCALE GENOMIC DNA]</scope>
    <source>
        <strain evidence="1 2">FACHB-838</strain>
    </source>
</reference>
<proteinExistence type="predicted"/>
<dbReference type="EMBL" id="JACJSI010000213">
    <property type="protein sequence ID" value="MBD2534935.1"/>
    <property type="molecule type" value="Genomic_DNA"/>
</dbReference>
<evidence type="ECO:0000313" key="1">
    <source>
        <dbReference type="EMBL" id="MBD2534935.1"/>
    </source>
</evidence>
<dbReference type="RefSeq" id="WP_190945812.1">
    <property type="nucleotide sequence ID" value="NZ_JACJSI010000213.1"/>
</dbReference>
<protein>
    <recommendedName>
        <fullName evidence="3">HNH endonuclease</fullName>
    </recommendedName>
</protein>
<sequence>MARINGARVKRFGGDITIRKSRLHRRLNWNARYGNPKEYRKQVAMPTAGCAYAHRKTHNYCVVCLTKKSEEIHHAYYGNDVIGVSTFSTCYRCHNEICHSPTNWIKSPSNPVWSNRNTEEFITRLRLGYQLLYGGIIL</sequence>
<evidence type="ECO:0008006" key="3">
    <source>
        <dbReference type="Google" id="ProtNLM"/>
    </source>
</evidence>
<dbReference type="Proteomes" id="UP000623440">
    <property type="component" value="Unassembled WGS sequence"/>
</dbReference>